<dbReference type="Proteomes" id="UP000236630">
    <property type="component" value="Unassembled WGS sequence"/>
</dbReference>
<evidence type="ECO:0000313" key="4">
    <source>
        <dbReference type="Proteomes" id="UP000236630"/>
    </source>
</evidence>
<keyword evidence="4" id="KW-1185">Reference proteome</keyword>
<name>A0A2H5PXJ8_CITUN</name>
<accession>A0A2H5PXJ8</accession>
<reference evidence="3 4" key="1">
    <citation type="journal article" date="2017" name="Front. Genet.">
        <title>Draft sequencing of the heterozygous diploid genome of Satsuma (Citrus unshiu Marc.) using a hybrid assembly approach.</title>
        <authorList>
            <person name="Shimizu T."/>
            <person name="Tanizawa Y."/>
            <person name="Mochizuki T."/>
            <person name="Nagasaki H."/>
            <person name="Yoshioka T."/>
            <person name="Toyoda A."/>
            <person name="Fujiyama A."/>
            <person name="Kaminuma E."/>
            <person name="Nakamura Y."/>
        </authorList>
    </citation>
    <scope>NUCLEOTIDE SEQUENCE [LARGE SCALE GENOMIC DNA]</scope>
    <source>
        <strain evidence="4">cv. Miyagawa wase</strain>
    </source>
</reference>
<dbReference type="GO" id="GO:0008137">
    <property type="term" value="F:NADH dehydrogenase (ubiquinone) activity"/>
    <property type="evidence" value="ECO:0007669"/>
    <property type="project" value="TreeGrafter"/>
</dbReference>
<evidence type="ECO:0000259" key="2">
    <source>
        <dbReference type="Pfam" id="PF01058"/>
    </source>
</evidence>
<evidence type="ECO:0000256" key="1">
    <source>
        <dbReference type="ARBA" id="ARBA00023004"/>
    </source>
</evidence>
<dbReference type="GO" id="GO:0051536">
    <property type="term" value="F:iron-sulfur cluster binding"/>
    <property type="evidence" value="ECO:0007669"/>
    <property type="project" value="InterPro"/>
</dbReference>
<sequence>MAPSIVRLYEQMLELKHVIAIRVCTIIGKIFNIDSYGIIQGVDKLIPVDGYLWDCLPKLRVVINTTTKVRKKIS</sequence>
<evidence type="ECO:0000313" key="3">
    <source>
        <dbReference type="EMBL" id="GAY57099.1"/>
    </source>
</evidence>
<dbReference type="InterPro" id="IPR006137">
    <property type="entry name" value="NADH_UbQ_OxRdtase-like_20kDa"/>
</dbReference>
<dbReference type="EMBL" id="BDQV01000153">
    <property type="protein sequence ID" value="GAY57099.1"/>
    <property type="molecule type" value="Genomic_DNA"/>
</dbReference>
<feature type="domain" description="NADH:ubiquinone oxidoreductase-like 20kDa subunit" evidence="2">
    <location>
        <begin position="2"/>
        <end position="68"/>
    </location>
</feature>
<dbReference type="GO" id="GO:0045271">
    <property type="term" value="C:respiratory chain complex I"/>
    <property type="evidence" value="ECO:0007669"/>
    <property type="project" value="TreeGrafter"/>
</dbReference>
<dbReference type="Pfam" id="PF01058">
    <property type="entry name" value="Oxidored_q6"/>
    <property type="match status" value="1"/>
</dbReference>
<dbReference type="STRING" id="55188.A0A2H5PXJ8"/>
<gene>
    <name evidence="3" type="ORF">CUMW_176810</name>
</gene>
<organism evidence="3 4">
    <name type="scientific">Citrus unshiu</name>
    <name type="common">Satsuma mandarin</name>
    <name type="synonym">Citrus nobilis var. unshiu</name>
    <dbReference type="NCBI Taxonomy" id="55188"/>
    <lineage>
        <taxon>Eukaryota</taxon>
        <taxon>Viridiplantae</taxon>
        <taxon>Streptophyta</taxon>
        <taxon>Embryophyta</taxon>
        <taxon>Tracheophyta</taxon>
        <taxon>Spermatophyta</taxon>
        <taxon>Magnoliopsida</taxon>
        <taxon>eudicotyledons</taxon>
        <taxon>Gunneridae</taxon>
        <taxon>Pentapetalae</taxon>
        <taxon>rosids</taxon>
        <taxon>malvids</taxon>
        <taxon>Sapindales</taxon>
        <taxon>Rutaceae</taxon>
        <taxon>Aurantioideae</taxon>
        <taxon>Citrus</taxon>
    </lineage>
</organism>
<dbReference type="Gene3D" id="3.40.50.12280">
    <property type="match status" value="1"/>
</dbReference>
<dbReference type="PANTHER" id="PTHR11995:SF14">
    <property type="entry name" value="NADH DEHYDROGENASE [UBIQUINONE] IRON-SULFUR PROTEIN 7, MITOCHONDRIAL"/>
    <property type="match status" value="1"/>
</dbReference>
<proteinExistence type="predicted"/>
<dbReference type="PANTHER" id="PTHR11995">
    <property type="entry name" value="NADH DEHYDROGENASE"/>
    <property type="match status" value="1"/>
</dbReference>
<keyword evidence="1" id="KW-0408">Iron</keyword>
<dbReference type="AlphaFoldDB" id="A0A2H5PXJ8"/>
<comment type="caution">
    <text evidence="3">The sequence shown here is derived from an EMBL/GenBank/DDBJ whole genome shotgun (WGS) entry which is preliminary data.</text>
</comment>
<protein>
    <recommendedName>
        <fullName evidence="2">NADH:ubiquinone oxidoreductase-like 20kDa subunit domain-containing protein</fullName>
    </recommendedName>
</protein>
<dbReference type="GO" id="GO:0015990">
    <property type="term" value="P:electron transport coupled proton transport"/>
    <property type="evidence" value="ECO:0007669"/>
    <property type="project" value="TreeGrafter"/>
</dbReference>
<dbReference type="SUPFAM" id="SSF56770">
    <property type="entry name" value="HydA/Nqo6-like"/>
    <property type="match status" value="1"/>
</dbReference>
<dbReference type="GO" id="GO:0009060">
    <property type="term" value="P:aerobic respiration"/>
    <property type="evidence" value="ECO:0007669"/>
    <property type="project" value="TreeGrafter"/>
</dbReference>